<reference evidence="3" key="1">
    <citation type="submission" date="2021-01" db="EMBL/GenBank/DDBJ databases">
        <title>Whole genome shotgun sequence of Actinoplanes nipponensis NBRC 14063.</title>
        <authorList>
            <person name="Komaki H."/>
            <person name="Tamura T."/>
        </authorList>
    </citation>
    <scope>NUCLEOTIDE SEQUENCE</scope>
    <source>
        <strain evidence="3">NBRC 14063</strain>
    </source>
</reference>
<feature type="domain" description="Knr4/Smi1-like" evidence="2">
    <location>
        <begin position="372"/>
        <end position="499"/>
    </location>
</feature>
<feature type="compositionally biased region" description="Low complexity" evidence="1">
    <location>
        <begin position="302"/>
        <end position="322"/>
    </location>
</feature>
<dbReference type="InterPro" id="IPR018958">
    <property type="entry name" value="Knr4/Smi1-like_dom"/>
</dbReference>
<dbReference type="Gene3D" id="3.40.50.300">
    <property type="entry name" value="P-loop containing nucleotide triphosphate hydrolases"/>
    <property type="match status" value="1"/>
</dbReference>
<protein>
    <recommendedName>
        <fullName evidence="2">Knr4/Smi1-like domain-containing protein</fullName>
    </recommendedName>
</protein>
<dbReference type="SMART" id="SM00860">
    <property type="entry name" value="SMI1_KNR4"/>
    <property type="match status" value="1"/>
</dbReference>
<keyword evidence="4" id="KW-1185">Reference proteome</keyword>
<organism evidence="3 4">
    <name type="scientific">Actinoplanes nipponensis</name>
    <dbReference type="NCBI Taxonomy" id="135950"/>
    <lineage>
        <taxon>Bacteria</taxon>
        <taxon>Bacillati</taxon>
        <taxon>Actinomycetota</taxon>
        <taxon>Actinomycetes</taxon>
        <taxon>Micromonosporales</taxon>
        <taxon>Micromonosporaceae</taxon>
        <taxon>Actinoplanes</taxon>
    </lineage>
</organism>
<dbReference type="Pfam" id="PF13500">
    <property type="entry name" value="AAA_26"/>
    <property type="match status" value="1"/>
</dbReference>
<feature type="compositionally biased region" description="Pro residues" evidence="1">
    <location>
        <begin position="231"/>
        <end position="244"/>
    </location>
</feature>
<accession>A0A919MTF9</accession>
<dbReference type="InterPro" id="IPR037883">
    <property type="entry name" value="Knr4/Smi1-like_sf"/>
</dbReference>
<gene>
    <name evidence="3" type="ORF">Ani05nite_26040</name>
</gene>
<feature type="region of interest" description="Disordered" evidence="1">
    <location>
        <begin position="223"/>
        <end position="244"/>
    </location>
</feature>
<feature type="compositionally biased region" description="Low complexity" evidence="1">
    <location>
        <begin position="166"/>
        <end position="181"/>
    </location>
</feature>
<dbReference type="InterPro" id="IPR027417">
    <property type="entry name" value="P-loop_NTPase"/>
</dbReference>
<proteinExistence type="predicted"/>
<dbReference type="SUPFAM" id="SSF160631">
    <property type="entry name" value="SMI1/KNR4-like"/>
    <property type="match status" value="1"/>
</dbReference>
<sequence>MPVPWPEGGPWVLATTSASVDWQRAAAALAAASTVRAAALVFGSAERPGELLLGELATVLEAGDAAADPLSVDEAAAVVRTLARTHGLVLVVGVPGLLVPAGRAGWTPMDLAVAVSAPVVVVTGTGPDAANHASLALGAVAAHGLAAAVITVGDLPGDAAPAAVPAADAGAAGEPGPGDAAEQPVPEHEAGMPVTPAGRVPAGALPDDHAVAARRWLHPLLHASAGRPKGDTPPPAPQPLPPPATTSGKRVVLLLAGVFVSLSLVVCGLAFCQPAGQTDMSLEQVEVTAGPEGFVRPEPEPGDLARPGAAPGPDAGAASARPVAEICPQHRGRVTPARPDRATTRRVNAAWQRIEDWLAAHAPAGRRSLAPPAAAQTVDAAQRRMSVAFPADLVASLRRHDGVRPRSAGFALPPFYLPMPVADLPAEWLMLCGVLAEVFDAPESTWWDRAFVPFASSGDGGNLLVDQRPGRRGRVGEFFNEEGVSFDGWPGSVAELLERTADSLETGRPYAGRYRPRVTADGALDWDIV</sequence>
<evidence type="ECO:0000313" key="3">
    <source>
        <dbReference type="EMBL" id="GIE49070.1"/>
    </source>
</evidence>
<dbReference type="Proteomes" id="UP000647172">
    <property type="component" value="Unassembled WGS sequence"/>
</dbReference>
<name>A0A919MTF9_9ACTN</name>
<dbReference type="AlphaFoldDB" id="A0A919MTF9"/>
<evidence type="ECO:0000259" key="2">
    <source>
        <dbReference type="SMART" id="SM00860"/>
    </source>
</evidence>
<feature type="region of interest" description="Disordered" evidence="1">
    <location>
        <begin position="292"/>
        <end position="346"/>
    </location>
</feature>
<dbReference type="RefSeq" id="WP_203768248.1">
    <property type="nucleotide sequence ID" value="NZ_BAAAYJ010000100.1"/>
</dbReference>
<comment type="caution">
    <text evidence="3">The sequence shown here is derived from an EMBL/GenBank/DDBJ whole genome shotgun (WGS) entry which is preliminary data.</text>
</comment>
<evidence type="ECO:0000313" key="4">
    <source>
        <dbReference type="Proteomes" id="UP000647172"/>
    </source>
</evidence>
<dbReference type="EMBL" id="BOMQ01000030">
    <property type="protein sequence ID" value="GIE49070.1"/>
    <property type="molecule type" value="Genomic_DNA"/>
</dbReference>
<feature type="region of interest" description="Disordered" evidence="1">
    <location>
        <begin position="166"/>
        <end position="204"/>
    </location>
</feature>
<evidence type="ECO:0000256" key="1">
    <source>
        <dbReference type="SAM" id="MobiDB-lite"/>
    </source>
</evidence>
<dbReference type="SUPFAM" id="SSF52540">
    <property type="entry name" value="P-loop containing nucleoside triphosphate hydrolases"/>
    <property type="match status" value="1"/>
</dbReference>
<dbReference type="Pfam" id="PF09346">
    <property type="entry name" value="SMI1_KNR4"/>
    <property type="match status" value="1"/>
</dbReference>